<dbReference type="EMBL" id="MW046509">
    <property type="protein sequence ID" value="QTE03942.1"/>
    <property type="molecule type" value="Genomic_DNA"/>
</dbReference>
<name>A0A8A4XDP4_9VIRU</name>
<protein>
    <submittedName>
        <fullName evidence="1">Nonstructural protein</fullName>
    </submittedName>
</protein>
<sequence>MSKSPLQLSVLARMAVNSAIETHSDIHSLDIPVSLRNELHSNYLSDKISCTEEMWNDELIDACQVLRFNDFWEDVGVDCYIQLRNWPLIMPEFCYEDNCVSYRWFEYDTAVGRRCYDCAFSERTVVHEFMSHVRVPATLVAEEVIQSDHAWCCQCETVALFRFVDIDEWGRTDETVRRVHTFTPLVRDEQQIVRRRSVRGYTQDYVRENGRLRRLHPY</sequence>
<reference evidence="1" key="1">
    <citation type="submission" date="2020-09" db="EMBL/GenBank/DDBJ databases">
        <title>Parvovirus dark matter in the feces of wild birds.</title>
        <authorList>
            <person name="Dai Z."/>
            <person name="Yang S."/>
            <person name="Zhang W."/>
        </authorList>
    </citation>
    <scope>NUCLEOTIDE SEQUENCE</scope>
    <source>
        <strain evidence="1">Rfb94par03</strain>
    </source>
</reference>
<organism evidence="1">
    <name type="scientific">Tarsiger cyanurus ambidensovirus</name>
    <dbReference type="NCBI Taxonomy" id="2794449"/>
    <lineage>
        <taxon>Viruses</taxon>
        <taxon>Monodnaviria</taxon>
        <taxon>Shotokuvirae</taxon>
        <taxon>Cossaviricota</taxon>
        <taxon>Quintoviricetes</taxon>
        <taxon>Piccovirales</taxon>
        <taxon>Parvoviridae</taxon>
        <taxon>Densovirinae</taxon>
        <taxon>Ambidensovirus</taxon>
    </lineage>
</organism>
<proteinExistence type="predicted"/>
<accession>A0A8A4XDP4</accession>
<evidence type="ECO:0000313" key="1">
    <source>
        <dbReference type="EMBL" id="QTE03942.1"/>
    </source>
</evidence>